<dbReference type="InterPro" id="IPR036661">
    <property type="entry name" value="Luciferase-like_sf"/>
</dbReference>
<dbReference type="InterPro" id="IPR050564">
    <property type="entry name" value="F420-G6PD/mer"/>
</dbReference>
<organism evidence="3 4">
    <name type="scientific">Amycolatopsis carbonis</name>
    <dbReference type="NCBI Taxonomy" id="715471"/>
    <lineage>
        <taxon>Bacteria</taxon>
        <taxon>Bacillati</taxon>
        <taxon>Actinomycetota</taxon>
        <taxon>Actinomycetes</taxon>
        <taxon>Pseudonocardiales</taxon>
        <taxon>Pseudonocardiaceae</taxon>
        <taxon>Amycolatopsis</taxon>
    </lineage>
</organism>
<name>A0A9Y2IR91_9PSEU</name>
<dbReference type="Pfam" id="PF00296">
    <property type="entry name" value="Bac_luciferase"/>
    <property type="match status" value="1"/>
</dbReference>
<protein>
    <submittedName>
        <fullName evidence="3">LLM class flavin-dependent oxidoreductase</fullName>
    </submittedName>
</protein>
<accession>A0A9Y2IR91</accession>
<dbReference type="PANTHER" id="PTHR43244">
    <property type="match status" value="1"/>
</dbReference>
<keyword evidence="1" id="KW-0560">Oxidoreductase</keyword>
<dbReference type="SUPFAM" id="SSF51679">
    <property type="entry name" value="Bacterial luciferase-like"/>
    <property type="match status" value="1"/>
</dbReference>
<dbReference type="Proteomes" id="UP001236014">
    <property type="component" value="Chromosome"/>
</dbReference>
<reference evidence="3 4" key="1">
    <citation type="submission" date="2023-06" db="EMBL/GenBank/DDBJ databases">
        <authorList>
            <person name="Oyuntsetseg B."/>
            <person name="Kim S.B."/>
        </authorList>
    </citation>
    <scope>NUCLEOTIDE SEQUENCE [LARGE SCALE GENOMIC DNA]</scope>
    <source>
        <strain evidence="3 4">2-15</strain>
    </source>
</reference>
<evidence type="ECO:0000313" key="4">
    <source>
        <dbReference type="Proteomes" id="UP001236014"/>
    </source>
</evidence>
<proteinExistence type="predicted"/>
<gene>
    <name evidence="3" type="ORF">QRX50_21060</name>
</gene>
<dbReference type="AlphaFoldDB" id="A0A9Y2IR91"/>
<dbReference type="KEGG" id="acab:QRX50_21060"/>
<feature type="domain" description="Luciferase-like" evidence="2">
    <location>
        <begin position="17"/>
        <end position="226"/>
    </location>
</feature>
<dbReference type="GO" id="GO:0016705">
    <property type="term" value="F:oxidoreductase activity, acting on paired donors, with incorporation or reduction of molecular oxygen"/>
    <property type="evidence" value="ECO:0007669"/>
    <property type="project" value="InterPro"/>
</dbReference>
<dbReference type="Gene3D" id="3.20.20.30">
    <property type="entry name" value="Luciferase-like domain"/>
    <property type="match status" value="1"/>
</dbReference>
<dbReference type="RefSeq" id="WP_285973627.1">
    <property type="nucleotide sequence ID" value="NZ_CP127294.1"/>
</dbReference>
<dbReference type="EMBL" id="CP127294">
    <property type="protein sequence ID" value="WIX83068.1"/>
    <property type="molecule type" value="Genomic_DNA"/>
</dbReference>
<evidence type="ECO:0000313" key="3">
    <source>
        <dbReference type="EMBL" id="WIX83068.1"/>
    </source>
</evidence>
<evidence type="ECO:0000259" key="2">
    <source>
        <dbReference type="Pfam" id="PF00296"/>
    </source>
</evidence>
<dbReference type="PANTHER" id="PTHR43244:SF1">
    <property type="entry name" value="5,10-METHYLENETETRAHYDROMETHANOPTERIN REDUCTASE"/>
    <property type="match status" value="1"/>
</dbReference>
<sequence>MTDFGRDISTGYFLVPNAADPLVEHARELERMGFEHLAVQDHPYQRRYVESFSLMGVLLGATTKIRVFPDVANLPLRNPAVLAKAAASLDLLSGGRFDLAVGAGAFWDAIVAYGGPRRAPGDALAAEEEAITVIRKIWSGDHNLRFDGRFHTLAGAHSGPVPTRPIGLWLGSYGPRALRLTGRLADGWVVSLRDDSAEALRMASAVDAAAVDAGRDPASIRRVLNVGATPTAPELADFALAGGFDTFVLSGADDRASRVFISETIPAVREQVAAERSA</sequence>
<evidence type="ECO:0000256" key="1">
    <source>
        <dbReference type="ARBA" id="ARBA00023002"/>
    </source>
</evidence>
<dbReference type="InterPro" id="IPR011251">
    <property type="entry name" value="Luciferase-like_dom"/>
</dbReference>
<keyword evidence="4" id="KW-1185">Reference proteome</keyword>